<dbReference type="AlphaFoldDB" id="A0A4R2L3F7"/>
<evidence type="ECO:0000256" key="1">
    <source>
        <dbReference type="ARBA" id="ARBA00004651"/>
    </source>
</evidence>
<evidence type="ECO:0000256" key="5">
    <source>
        <dbReference type="ARBA" id="ARBA00022692"/>
    </source>
</evidence>
<feature type="transmembrane region" description="Helical" evidence="8">
    <location>
        <begin position="20"/>
        <end position="40"/>
    </location>
</feature>
<name>A0A4R2L3F7_9GAMM</name>
<dbReference type="GO" id="GO:0005886">
    <property type="term" value="C:plasma membrane"/>
    <property type="evidence" value="ECO:0007669"/>
    <property type="project" value="UniProtKB-SubCell"/>
</dbReference>
<dbReference type="PANTHER" id="PTHR34979:SF1">
    <property type="entry name" value="INNER MEMBRANE PROTEIN YGAZ"/>
    <property type="match status" value="1"/>
</dbReference>
<comment type="similarity">
    <text evidence="2">Belongs to the AzlC family.</text>
</comment>
<organism evidence="9 10">
    <name type="scientific">Chromatocurvus halotolerans</name>
    <dbReference type="NCBI Taxonomy" id="1132028"/>
    <lineage>
        <taxon>Bacteria</taxon>
        <taxon>Pseudomonadati</taxon>
        <taxon>Pseudomonadota</taxon>
        <taxon>Gammaproteobacteria</taxon>
        <taxon>Cellvibrionales</taxon>
        <taxon>Halieaceae</taxon>
        <taxon>Chromatocurvus</taxon>
    </lineage>
</organism>
<evidence type="ECO:0000256" key="6">
    <source>
        <dbReference type="ARBA" id="ARBA00022989"/>
    </source>
</evidence>
<evidence type="ECO:0000256" key="2">
    <source>
        <dbReference type="ARBA" id="ARBA00010735"/>
    </source>
</evidence>
<feature type="transmembrane region" description="Helical" evidence="8">
    <location>
        <begin position="47"/>
        <end position="66"/>
    </location>
</feature>
<dbReference type="EMBL" id="SLWX01000003">
    <property type="protein sequence ID" value="TCO77098.1"/>
    <property type="molecule type" value="Genomic_DNA"/>
</dbReference>
<comment type="subcellular location">
    <subcellularLocation>
        <location evidence="1">Cell membrane</location>
        <topology evidence="1">Multi-pass membrane protein</topology>
    </subcellularLocation>
</comment>
<keyword evidence="3" id="KW-0813">Transport</keyword>
<keyword evidence="4" id="KW-1003">Cell membrane</keyword>
<evidence type="ECO:0000256" key="7">
    <source>
        <dbReference type="ARBA" id="ARBA00023136"/>
    </source>
</evidence>
<feature type="transmembrane region" description="Helical" evidence="8">
    <location>
        <begin position="215"/>
        <end position="232"/>
    </location>
</feature>
<evidence type="ECO:0000256" key="8">
    <source>
        <dbReference type="SAM" id="Phobius"/>
    </source>
</evidence>
<dbReference type="OrthoDB" id="9803444at2"/>
<dbReference type="InterPro" id="IPR011606">
    <property type="entry name" value="Brnchd-chn_aa_trnsp_permease"/>
</dbReference>
<gene>
    <name evidence="9" type="ORF">EV688_103112</name>
</gene>
<feature type="transmembrane region" description="Helical" evidence="8">
    <location>
        <begin position="168"/>
        <end position="185"/>
    </location>
</feature>
<sequence length="235" mass="25510">MPDIVAPQLTGADIRRGFWRILPISLFVFVFGLAFGVAALQSNMANVEVMLMSITVFAGTVQFAVLDMWGAQVPILPLLLTTLAINSRMLLMGASLYPWLRLLPVRRRYASLITLSDANWAMTLNDLQQGRNNLGTLVGGGIALWTCWQAGTLTGLLLGSGIKDPKSIGLDMVMGCFMLSMVMVGKRNLRKSLAWGLSAIAAYAAYRWLPPNTHVIVGALAGGTVGIFWLETPKQ</sequence>
<feature type="transmembrane region" description="Helical" evidence="8">
    <location>
        <begin position="137"/>
        <end position="162"/>
    </location>
</feature>
<accession>A0A4R2L3F7</accession>
<proteinExistence type="inferred from homology"/>
<dbReference type="RefSeq" id="WP_117317564.1">
    <property type="nucleotide sequence ID" value="NZ_QQSW01000008.1"/>
</dbReference>
<evidence type="ECO:0000313" key="10">
    <source>
        <dbReference type="Proteomes" id="UP000294980"/>
    </source>
</evidence>
<feature type="transmembrane region" description="Helical" evidence="8">
    <location>
        <begin position="78"/>
        <end position="100"/>
    </location>
</feature>
<evidence type="ECO:0000256" key="3">
    <source>
        <dbReference type="ARBA" id="ARBA00022448"/>
    </source>
</evidence>
<keyword evidence="6 8" id="KW-1133">Transmembrane helix</keyword>
<keyword evidence="5 8" id="KW-0812">Transmembrane</keyword>
<reference evidence="9 10" key="1">
    <citation type="submission" date="2019-03" db="EMBL/GenBank/DDBJ databases">
        <title>Genomic Encyclopedia of Type Strains, Phase IV (KMG-IV): sequencing the most valuable type-strain genomes for metagenomic binning, comparative biology and taxonomic classification.</title>
        <authorList>
            <person name="Goeker M."/>
        </authorList>
    </citation>
    <scope>NUCLEOTIDE SEQUENCE [LARGE SCALE GENOMIC DNA]</scope>
    <source>
        <strain evidence="9 10">DSM 23344</strain>
    </source>
</reference>
<comment type="caution">
    <text evidence="9">The sequence shown here is derived from an EMBL/GenBank/DDBJ whole genome shotgun (WGS) entry which is preliminary data.</text>
</comment>
<dbReference type="PANTHER" id="PTHR34979">
    <property type="entry name" value="INNER MEMBRANE PROTEIN YGAZ"/>
    <property type="match status" value="1"/>
</dbReference>
<dbReference type="Proteomes" id="UP000294980">
    <property type="component" value="Unassembled WGS sequence"/>
</dbReference>
<evidence type="ECO:0000256" key="4">
    <source>
        <dbReference type="ARBA" id="ARBA00022475"/>
    </source>
</evidence>
<dbReference type="GO" id="GO:1903785">
    <property type="term" value="P:L-valine transmembrane transport"/>
    <property type="evidence" value="ECO:0007669"/>
    <property type="project" value="TreeGrafter"/>
</dbReference>
<protein>
    <submittedName>
        <fullName evidence="9">Putative branched-subunit amino acid permease</fullName>
    </submittedName>
</protein>
<dbReference type="Pfam" id="PF03591">
    <property type="entry name" value="AzlC"/>
    <property type="match status" value="1"/>
</dbReference>
<feature type="transmembrane region" description="Helical" evidence="8">
    <location>
        <begin position="192"/>
        <end position="209"/>
    </location>
</feature>
<keyword evidence="7 8" id="KW-0472">Membrane</keyword>
<keyword evidence="10" id="KW-1185">Reference proteome</keyword>
<evidence type="ECO:0000313" key="9">
    <source>
        <dbReference type="EMBL" id="TCO77098.1"/>
    </source>
</evidence>